<accession>A0A0B1SGJ5</accession>
<organism evidence="2 3">
    <name type="scientific">Oesophagostomum dentatum</name>
    <name type="common">Nodular worm</name>
    <dbReference type="NCBI Taxonomy" id="61180"/>
    <lineage>
        <taxon>Eukaryota</taxon>
        <taxon>Metazoa</taxon>
        <taxon>Ecdysozoa</taxon>
        <taxon>Nematoda</taxon>
        <taxon>Chromadorea</taxon>
        <taxon>Rhabditida</taxon>
        <taxon>Rhabditina</taxon>
        <taxon>Rhabditomorpha</taxon>
        <taxon>Strongyloidea</taxon>
        <taxon>Strongylidae</taxon>
        <taxon>Oesophagostomum</taxon>
    </lineage>
</organism>
<keyword evidence="3" id="KW-1185">Reference proteome</keyword>
<name>A0A0B1SGJ5_OESDE</name>
<gene>
    <name evidence="2" type="ORF">OESDEN_17289</name>
</gene>
<feature type="region of interest" description="Disordered" evidence="1">
    <location>
        <begin position="20"/>
        <end position="78"/>
    </location>
</feature>
<feature type="compositionally biased region" description="Polar residues" evidence="1">
    <location>
        <begin position="28"/>
        <end position="52"/>
    </location>
</feature>
<dbReference type="Proteomes" id="UP000053660">
    <property type="component" value="Unassembled WGS sequence"/>
</dbReference>
<evidence type="ECO:0000256" key="1">
    <source>
        <dbReference type="SAM" id="MobiDB-lite"/>
    </source>
</evidence>
<evidence type="ECO:0000313" key="3">
    <source>
        <dbReference type="Proteomes" id="UP000053660"/>
    </source>
</evidence>
<feature type="region of interest" description="Disordered" evidence="1">
    <location>
        <begin position="176"/>
        <end position="233"/>
    </location>
</feature>
<dbReference type="EMBL" id="KN575749">
    <property type="protein sequence ID" value="KHJ83016.1"/>
    <property type="molecule type" value="Genomic_DNA"/>
</dbReference>
<sequence>MSCGWTSCLGYQLDFQEMLEHPSETENRPASSANRGAQVSGTSEEENCASQVPTPPPQKEEGTARPRTIASPPTTHRAGGYGIFQLAEIDREGWAARARVEKKSDHYIYIRKAREKGCGEREVFSLQLSDCESDPDELPGQICDVESVERHMVRAMSCGRTSCLGYQIDFQEMLEHPSETENRPPSSANRGSQVSGTSEEENYTSQVPIPPAQKEEGAVRPRTIASPPTTHRAEALYNWTPTDRNLRFDKETTWRGRTVNSNEQSRRFNRYSGGFREAALVQGSQW</sequence>
<protein>
    <submittedName>
        <fullName evidence="2">Uncharacterized protein</fullName>
    </submittedName>
</protein>
<feature type="compositionally biased region" description="Polar residues" evidence="1">
    <location>
        <begin position="183"/>
        <end position="207"/>
    </location>
</feature>
<reference evidence="2 3" key="1">
    <citation type="submission" date="2014-03" db="EMBL/GenBank/DDBJ databases">
        <title>Draft genome of the hookworm Oesophagostomum dentatum.</title>
        <authorList>
            <person name="Mitreva M."/>
        </authorList>
    </citation>
    <scope>NUCLEOTIDE SEQUENCE [LARGE SCALE GENOMIC DNA]</scope>
    <source>
        <strain evidence="2 3">OD-Hann</strain>
    </source>
</reference>
<evidence type="ECO:0000313" key="2">
    <source>
        <dbReference type="EMBL" id="KHJ83016.1"/>
    </source>
</evidence>
<dbReference type="AlphaFoldDB" id="A0A0B1SGJ5"/>
<dbReference type="OrthoDB" id="5826521at2759"/>
<proteinExistence type="predicted"/>